<dbReference type="InterPro" id="IPR036086">
    <property type="entry name" value="ParB/Sulfiredoxin_sf"/>
</dbReference>
<organism evidence="1 2">
    <name type="scientific">Aromatoleum evansii</name>
    <name type="common">Azoarcus evansii</name>
    <dbReference type="NCBI Taxonomy" id="59406"/>
    <lineage>
        <taxon>Bacteria</taxon>
        <taxon>Pseudomonadati</taxon>
        <taxon>Pseudomonadota</taxon>
        <taxon>Betaproteobacteria</taxon>
        <taxon>Rhodocyclales</taxon>
        <taxon>Rhodocyclaceae</taxon>
        <taxon>Aromatoleum</taxon>
    </lineage>
</organism>
<protein>
    <recommendedName>
        <fullName evidence="3">ParB/Sulfiredoxin domain-containing protein</fullName>
    </recommendedName>
</protein>
<name>A0ABZ1ARG3_AROEV</name>
<accession>A0ABZ1ARG3</accession>
<keyword evidence="2" id="KW-1185">Reference proteome</keyword>
<dbReference type="Proteomes" id="UP001626593">
    <property type="component" value="Chromosome"/>
</dbReference>
<proteinExistence type="predicted"/>
<evidence type="ECO:0008006" key="3">
    <source>
        <dbReference type="Google" id="ProtNLM"/>
    </source>
</evidence>
<reference evidence="1 2" key="1">
    <citation type="submission" date="2023-12" db="EMBL/GenBank/DDBJ databases">
        <title>A. evansii MAY27, complete genome.</title>
        <authorList>
            <person name="Wang Y."/>
        </authorList>
    </citation>
    <scope>NUCLEOTIDE SEQUENCE [LARGE SCALE GENOMIC DNA]</scope>
    <source>
        <strain evidence="1 2">MAY27</strain>
    </source>
</reference>
<gene>
    <name evidence="1" type="ORF">U5817_08340</name>
</gene>
<dbReference type="SUPFAM" id="SSF110849">
    <property type="entry name" value="ParB/Sulfiredoxin"/>
    <property type="match status" value="1"/>
</dbReference>
<dbReference type="RefSeq" id="WP_407280386.1">
    <property type="nucleotide sequence ID" value="NZ_CP141259.1"/>
</dbReference>
<evidence type="ECO:0000313" key="1">
    <source>
        <dbReference type="EMBL" id="WRL48035.1"/>
    </source>
</evidence>
<evidence type="ECO:0000313" key="2">
    <source>
        <dbReference type="Proteomes" id="UP001626593"/>
    </source>
</evidence>
<sequence>MPDSISVKELAQHMEKRGKLQAPASNATTGERRALLVQHSLAVKEAANAAADLQPGEDVDGWMLLRCMDIDCYDRNPRVRTNKRYADIRASIEARGGLKDALSVTRRPGASRYMCYFGGNTRLQIVQELWLETRDVRYEWIRVVVHRWLSEADVIAAHLAENENRAETLFWEKARGTALLKSELESELQRPLSLRELSEHAQRCGLKLHSVTASNYLFAIDYLAPIGLHLTHESTAAIRSRFGCLDKLANALNLDPLVRQTAFEELVADLATGINAVREMDDPPRLGKDEVETILARMTAQFATLAQCTPAAAERAALAVVGADRQLPDSEIRRLLCELPPCDATSDVTDAAERAAAATPLPTKKGWHARTGGRLSKRIADFARVFRLSDCVRVDPGQPQGFSVEPLPAARGDPDETGALGRAAAHRLLAQLSIRAGGRETEADPIVALLRDPSSWAATRSLLDAYHRAYAEKPPSVEEE</sequence>
<dbReference type="EMBL" id="CP141259">
    <property type="protein sequence ID" value="WRL48035.1"/>
    <property type="molecule type" value="Genomic_DNA"/>
</dbReference>